<dbReference type="PANTHER" id="PTHR41259">
    <property type="entry name" value="DOUBLE-STRAND BREAK REPAIR RAD50 ATPASE, PUTATIVE-RELATED"/>
    <property type="match status" value="1"/>
</dbReference>
<dbReference type="Pfam" id="PF13514">
    <property type="entry name" value="AAA_27"/>
    <property type="match status" value="1"/>
</dbReference>
<feature type="coiled-coil region" evidence="1">
    <location>
        <begin position="177"/>
        <end position="235"/>
    </location>
</feature>
<gene>
    <name evidence="3" type="ORF">ACFSE1_05805</name>
</gene>
<keyword evidence="1" id="KW-0175">Coiled coil</keyword>
<organism evidence="3 4">
    <name type="scientific">Rhizobium helianthi</name>
    <dbReference type="NCBI Taxonomy" id="1132695"/>
    <lineage>
        <taxon>Bacteria</taxon>
        <taxon>Pseudomonadati</taxon>
        <taxon>Pseudomonadota</taxon>
        <taxon>Alphaproteobacteria</taxon>
        <taxon>Hyphomicrobiales</taxon>
        <taxon>Rhizobiaceae</taxon>
        <taxon>Rhizobium/Agrobacterium group</taxon>
        <taxon>Rhizobium</taxon>
    </lineage>
</organism>
<comment type="caution">
    <text evidence="3">The sequence shown here is derived from an EMBL/GenBank/DDBJ whole genome shotgun (WGS) entry which is preliminary data.</text>
</comment>
<evidence type="ECO:0000313" key="4">
    <source>
        <dbReference type="Proteomes" id="UP001597322"/>
    </source>
</evidence>
<dbReference type="SUPFAM" id="SSF52540">
    <property type="entry name" value="P-loop containing nucleoside triphosphate hydrolases"/>
    <property type="match status" value="1"/>
</dbReference>
<dbReference type="Gene3D" id="3.40.50.300">
    <property type="entry name" value="P-loop containing nucleotide triphosphate hydrolases"/>
    <property type="match status" value="2"/>
</dbReference>
<feature type="coiled-coil region" evidence="1">
    <location>
        <begin position="393"/>
        <end position="420"/>
    </location>
</feature>
<dbReference type="EMBL" id="JBHUEQ010000006">
    <property type="protein sequence ID" value="MFD1744974.1"/>
    <property type="molecule type" value="Genomic_DNA"/>
</dbReference>
<reference evidence="4" key="1">
    <citation type="journal article" date="2019" name="Int. J. Syst. Evol. Microbiol.">
        <title>The Global Catalogue of Microorganisms (GCM) 10K type strain sequencing project: providing services to taxonomists for standard genome sequencing and annotation.</title>
        <authorList>
            <consortium name="The Broad Institute Genomics Platform"/>
            <consortium name="The Broad Institute Genome Sequencing Center for Infectious Disease"/>
            <person name="Wu L."/>
            <person name="Ma J."/>
        </authorList>
    </citation>
    <scope>NUCLEOTIDE SEQUENCE [LARGE SCALE GENOMIC DNA]</scope>
    <source>
        <strain evidence="4">CG52</strain>
    </source>
</reference>
<evidence type="ECO:0000256" key="1">
    <source>
        <dbReference type="SAM" id="Coils"/>
    </source>
</evidence>
<proteinExistence type="predicted"/>
<dbReference type="InterPro" id="IPR038734">
    <property type="entry name" value="YhaN_AAA"/>
</dbReference>
<sequence>MRLRRLDLTRYGKFTDRILDFGERQPETPDLHIVYGLNEAGKSTAFSAYLDLLFGIHDKSPYDFLHAYSTMQIGGRLEIDGREQEFTRVKKRSNSLLDPAGQPLPEALLTSALGGLTRESYRAMFSLDEHSLQEGGRSIVESRGDLGELLFSASAGLAELSAVLNRVNEETQLFHKKRARSTQLAELKQKLADVRKERDQIDTYATAYASLLATREQAQKQYDDVLAELGSARSRQAELQARLRAYPLSLEVQRLARELQAYESLPKPPREWQALLPDMIRDETRLHTLKATMGSTIARLERELDDIQIDDKVRAAATAIGSIAEERGVIIGMESDLPRRRLELRESETLLGQHLKALGRSQEEDPHRLILPAALTGKLRDLIETRSGITAAITSASRELERSREAAADLRRKLDALTEDHPATPDLARLQAALDRLHRSDKSALVSMEARGLARLRKDVEQSGLALLPWEGGEEELQALVVPDGRRIDNWRMQATELDRQLLRAREAVQEAKASLAQTQARLTAQQGLSDSFDDETAATLRRQRDEAWKQHLEMLDRKTALSFEEAMRADDQVSEIRLSRSGEVAELRRLRQESSAAGAKLEQADAAVHELTEKRGELLDAIRAALPFEADHLADAFSLLSLCERWQQGRERHLQALKQLREAEEHLAALQTELQKETDELDHLVRRFAIDLDGDMQQAEKLVAVLEWLDHAKRKLAERDHLQRRLEELGRDLRERERDADAATQAQAGWQAQWQAALSQTWFAEETDAASVRAILDTLSELPAILAQKDQLSHRVTLMEQNITSFRQTVEKTASDLGWDETGLSAPALAERLIRAKLDMEKAEEMRNAKLEEVASLKGEWQALELRMAGHAAQQQKFAEFFGVATLDDISKKLEDVAERDRLEKRKAEFEAQLISELSASDLASATSLLAALDVDAARTESEQLAERIENLAQRSRVLFADLTKAQDQIDAVGGDDAVARLEAKRSTIIVELEELALHYLKLRAGTLAAENALSIYRDKHRSSMMTRASAAFSQMTRGEYSGLSTLPDRDKEILIGVTKEGGSKLSDVMSTGTRYQLYLALRLAGYEEFAAVRPSVPFVADDIMESFDEPRSEEVFRLLGNISRLGQVIYLTHHRHLCDIARATVPGVRIHQI</sequence>
<feature type="coiled-coil region" evidence="1">
    <location>
        <begin position="588"/>
        <end position="688"/>
    </location>
</feature>
<evidence type="ECO:0000259" key="2">
    <source>
        <dbReference type="Pfam" id="PF13514"/>
    </source>
</evidence>
<evidence type="ECO:0000313" key="3">
    <source>
        <dbReference type="EMBL" id="MFD1744974.1"/>
    </source>
</evidence>
<dbReference type="RefSeq" id="WP_377397739.1">
    <property type="nucleotide sequence ID" value="NZ_JBHUEQ010000006.1"/>
</dbReference>
<feature type="coiled-coil region" evidence="1">
    <location>
        <begin position="894"/>
        <end position="956"/>
    </location>
</feature>
<feature type="coiled-coil region" evidence="1">
    <location>
        <begin position="713"/>
        <end position="747"/>
    </location>
</feature>
<feature type="coiled-coil region" evidence="1">
    <location>
        <begin position="488"/>
        <end position="522"/>
    </location>
</feature>
<accession>A0ABW4M239</accession>
<dbReference type="Proteomes" id="UP001597322">
    <property type="component" value="Unassembled WGS sequence"/>
</dbReference>
<protein>
    <submittedName>
        <fullName evidence="3">AAA family ATPase</fullName>
    </submittedName>
</protein>
<dbReference type="InterPro" id="IPR027417">
    <property type="entry name" value="P-loop_NTPase"/>
</dbReference>
<dbReference type="PANTHER" id="PTHR41259:SF1">
    <property type="entry name" value="DOUBLE-STRAND BREAK REPAIR RAD50 ATPASE, PUTATIVE-RELATED"/>
    <property type="match status" value="1"/>
</dbReference>
<feature type="domain" description="YhaN AAA" evidence="2">
    <location>
        <begin position="1"/>
        <end position="204"/>
    </location>
</feature>
<keyword evidence="4" id="KW-1185">Reference proteome</keyword>
<feature type="coiled-coil region" evidence="1">
    <location>
        <begin position="834"/>
        <end position="861"/>
    </location>
</feature>
<name>A0ABW4M239_9HYPH</name>